<organism evidence="1 2">
    <name type="scientific">Dolichospermum flos-aquae UHCC 0037</name>
    <dbReference type="NCBI Taxonomy" id="2590026"/>
    <lineage>
        <taxon>Bacteria</taxon>
        <taxon>Bacillati</taxon>
        <taxon>Cyanobacteriota</taxon>
        <taxon>Cyanophyceae</taxon>
        <taxon>Nostocales</taxon>
        <taxon>Aphanizomenonaceae</taxon>
        <taxon>Dolichospermum</taxon>
    </lineage>
</organism>
<proteinExistence type="predicted"/>
<comment type="caution">
    <text evidence="1">The sequence shown here is derived from an EMBL/GenBank/DDBJ whole genome shotgun (WGS) entry which is preliminary data.</text>
</comment>
<accession>A0ACC7SB10</accession>
<sequence>MPTVNLCCHEFVVAISSIACIVGLWLLKDDNQAIDDFQETEQSLLRMSFAYWLVYCVAFGIEKVFLFDWDAVMMTLRITTALSYFLTFSCILSLPLHKFAVHNSRFAHFLGS</sequence>
<evidence type="ECO:0000313" key="2">
    <source>
        <dbReference type="Proteomes" id="UP001517388"/>
    </source>
</evidence>
<keyword evidence="2" id="KW-1185">Reference proteome</keyword>
<protein>
    <submittedName>
        <fullName evidence="1">Uncharacterized protein</fullName>
    </submittedName>
</protein>
<dbReference type="Proteomes" id="UP001517388">
    <property type="component" value="Unassembled WGS sequence"/>
</dbReference>
<gene>
    <name evidence="1" type="ORF">FJR39_20745</name>
</gene>
<name>A0ACC7SB10_DOLFA</name>
<reference evidence="2" key="1">
    <citation type="journal article" date="2020" name="Toxins">
        <title>Phylogenomic Analysis of Secondary Metabolism in the Toxic Cyanobacterial Genera Anabaena, Dolichospermum and Aphanizomenon.</title>
        <authorList>
            <person name="Oesterholm J."/>
            <person name="Popin R.V."/>
            <person name="Fewer D.P."/>
            <person name="Sivonen K."/>
        </authorList>
    </citation>
    <scope>NUCLEOTIDE SEQUENCE [LARGE SCALE GENOMIC DNA]</scope>
    <source>
        <strain evidence="2">UHCC 0037</strain>
    </source>
</reference>
<dbReference type="EMBL" id="VILF01000005">
    <property type="protein sequence ID" value="MTJ45414.1"/>
    <property type="molecule type" value="Genomic_DNA"/>
</dbReference>
<evidence type="ECO:0000313" key="1">
    <source>
        <dbReference type="EMBL" id="MTJ45414.1"/>
    </source>
</evidence>